<feature type="region of interest" description="Disordered" evidence="1">
    <location>
        <begin position="232"/>
        <end position="262"/>
    </location>
</feature>
<proteinExistence type="predicted"/>
<accession>A0A8X9A0L7</accession>
<gene>
    <name evidence="2" type="ORF">SASPL_114687</name>
</gene>
<comment type="caution">
    <text evidence="2">The sequence shown here is derived from an EMBL/GenBank/DDBJ whole genome shotgun (WGS) entry which is preliminary data.</text>
</comment>
<dbReference type="EMBL" id="PNBA02000005">
    <property type="protein sequence ID" value="KAG6424272.1"/>
    <property type="molecule type" value="Genomic_DNA"/>
</dbReference>
<evidence type="ECO:0000313" key="3">
    <source>
        <dbReference type="Proteomes" id="UP000298416"/>
    </source>
</evidence>
<reference evidence="2" key="2">
    <citation type="submission" date="2020-08" db="EMBL/GenBank/DDBJ databases">
        <title>Plant Genome Project.</title>
        <authorList>
            <person name="Zhang R.-G."/>
        </authorList>
    </citation>
    <scope>NUCLEOTIDE SEQUENCE</scope>
    <source>
        <strain evidence="2">Huo1</strain>
        <tissue evidence="2">Leaf</tissue>
    </source>
</reference>
<evidence type="ECO:0000256" key="1">
    <source>
        <dbReference type="SAM" id="MobiDB-lite"/>
    </source>
</evidence>
<organism evidence="2">
    <name type="scientific">Salvia splendens</name>
    <name type="common">Scarlet sage</name>
    <dbReference type="NCBI Taxonomy" id="180675"/>
    <lineage>
        <taxon>Eukaryota</taxon>
        <taxon>Viridiplantae</taxon>
        <taxon>Streptophyta</taxon>
        <taxon>Embryophyta</taxon>
        <taxon>Tracheophyta</taxon>
        <taxon>Spermatophyta</taxon>
        <taxon>Magnoliopsida</taxon>
        <taxon>eudicotyledons</taxon>
        <taxon>Gunneridae</taxon>
        <taxon>Pentapetalae</taxon>
        <taxon>asterids</taxon>
        <taxon>lamiids</taxon>
        <taxon>Lamiales</taxon>
        <taxon>Lamiaceae</taxon>
        <taxon>Nepetoideae</taxon>
        <taxon>Mentheae</taxon>
        <taxon>Salviinae</taxon>
        <taxon>Salvia</taxon>
        <taxon>Salvia subgen. Calosphace</taxon>
        <taxon>core Calosphace</taxon>
    </lineage>
</organism>
<protein>
    <recommendedName>
        <fullName evidence="4">Myb/SANT-like domain-containing protein</fullName>
    </recommendedName>
</protein>
<name>A0A8X9A0L7_SALSN</name>
<reference evidence="2" key="1">
    <citation type="submission" date="2018-01" db="EMBL/GenBank/DDBJ databases">
        <authorList>
            <person name="Mao J.F."/>
        </authorList>
    </citation>
    <scope>NUCLEOTIDE SEQUENCE</scope>
    <source>
        <strain evidence="2">Huo1</strain>
        <tissue evidence="2">Leaf</tissue>
    </source>
</reference>
<dbReference type="Proteomes" id="UP000298416">
    <property type="component" value="Unassembled WGS sequence"/>
</dbReference>
<evidence type="ECO:0008006" key="4">
    <source>
        <dbReference type="Google" id="ProtNLM"/>
    </source>
</evidence>
<dbReference type="AlphaFoldDB" id="A0A8X9A0L7"/>
<feature type="compositionally biased region" description="Gly residues" evidence="1">
    <location>
        <begin position="245"/>
        <end position="262"/>
    </location>
</feature>
<sequence length="401" mass="43324">MIVCRIVRLLSIDFALLSNIPLRQLQLLCRARLTAIRRFVVTYSVPLQGAFHLCKMASQQMGGSDDEGIPIPEGKDHKIGQVEARLVRARGGDPHGNIEGFDSEWMEMTTWKRNYGSLKMMLNHSGIGFNSDGQYKIECDDEQWAQFVKKDSNARYMGNKAWPQIEDWKEVFGNDHAEGVKVVDLGDAVQKIFGNKVDIPDEAGTSHPMTFEELFPDEAFPPGVLPEMIDESQSTTEGAAAGAGSNSGAGAGSGSGAGVGAGSGSGAVTGAGSGLGAVAGSGSGARAANVAAPKVRKKVVGKRKMDDKIDGVLSLMSQIHTDTNDRLKEISTRIGYDFDLSTKRTKVFDQLKDIPGLTLKQQFYISKKIVKEPELLDLFRGLPVIARGAFVFDLLEIDGML</sequence>
<evidence type="ECO:0000313" key="2">
    <source>
        <dbReference type="EMBL" id="KAG6424272.1"/>
    </source>
</evidence>
<dbReference type="PANTHER" id="PTHR46250:SF15">
    <property type="entry name" value="OS01G0523800 PROTEIN"/>
    <property type="match status" value="1"/>
</dbReference>
<dbReference type="PANTHER" id="PTHR46250">
    <property type="entry name" value="MYB/SANT-LIKE DNA-BINDING DOMAIN PROTEIN-RELATED"/>
    <property type="match status" value="1"/>
</dbReference>
<keyword evidence="3" id="KW-1185">Reference proteome</keyword>